<evidence type="ECO:0000256" key="4">
    <source>
        <dbReference type="HAMAP-Rule" id="MF_00724"/>
    </source>
</evidence>
<keyword evidence="7" id="KW-1185">Reference proteome</keyword>
<keyword evidence="3 4" id="KW-0975">Bacterial flagellum</keyword>
<dbReference type="Proteomes" id="UP000217448">
    <property type="component" value="Unassembled WGS sequence"/>
</dbReference>
<evidence type="ECO:0000256" key="3">
    <source>
        <dbReference type="ARBA" id="ARBA00023143"/>
    </source>
</evidence>
<protein>
    <recommendedName>
        <fullName evidence="4">Flagellar hook-basal body complex protein FliE</fullName>
    </recommendedName>
</protein>
<comment type="caution">
    <text evidence="6">The sequence shown here is derived from an EMBL/GenBank/DDBJ whole genome shotgun (WGS) entry which is preliminary data.</text>
</comment>
<evidence type="ECO:0000313" key="6">
    <source>
        <dbReference type="EMBL" id="PBD16631.1"/>
    </source>
</evidence>
<evidence type="ECO:0000256" key="2">
    <source>
        <dbReference type="ARBA" id="ARBA00009272"/>
    </source>
</evidence>
<evidence type="ECO:0000256" key="1">
    <source>
        <dbReference type="ARBA" id="ARBA00004117"/>
    </source>
</evidence>
<evidence type="ECO:0000313" key="5">
    <source>
        <dbReference type="EMBL" id="MCT4369424.1"/>
    </source>
</evidence>
<evidence type="ECO:0000313" key="7">
    <source>
        <dbReference type="Proteomes" id="UP000217448"/>
    </source>
</evidence>
<dbReference type="HAMAP" id="MF_00724">
    <property type="entry name" value="FliE"/>
    <property type="match status" value="1"/>
</dbReference>
<accession>A0A2A3JN35</accession>
<name>A0A2A3JN35_9RHOB</name>
<dbReference type="EMBL" id="NTHN02000004">
    <property type="protein sequence ID" value="MCT4369424.1"/>
    <property type="molecule type" value="Genomic_DNA"/>
</dbReference>
<dbReference type="InterPro" id="IPR001624">
    <property type="entry name" value="FliE"/>
</dbReference>
<dbReference type="Pfam" id="PF02049">
    <property type="entry name" value="FliE"/>
    <property type="match status" value="1"/>
</dbReference>
<keyword evidence="6" id="KW-0282">Flagellum</keyword>
<dbReference type="RefSeq" id="WP_095884450.1">
    <property type="nucleotide sequence ID" value="NZ_NTHN02000004.1"/>
</dbReference>
<dbReference type="EMBL" id="NTHN01000603">
    <property type="protein sequence ID" value="PBD16631.1"/>
    <property type="molecule type" value="Genomic_DNA"/>
</dbReference>
<reference evidence="6" key="1">
    <citation type="submission" date="2017-09" db="EMBL/GenBank/DDBJ databases">
        <title>Yangia sp. SAOS 153D whole genome sequencing.</title>
        <authorList>
            <person name="Verma A."/>
            <person name="Krishnamurthi S."/>
        </authorList>
    </citation>
    <scope>NUCLEOTIDE SEQUENCE [LARGE SCALE GENOMIC DNA]</scope>
    <source>
        <strain evidence="6">SAOS 153D</strain>
    </source>
</reference>
<dbReference type="GO" id="GO:0071973">
    <property type="term" value="P:bacterial-type flagellum-dependent cell motility"/>
    <property type="evidence" value="ECO:0007669"/>
    <property type="project" value="InterPro"/>
</dbReference>
<dbReference type="PANTHER" id="PTHR34653:SF1">
    <property type="entry name" value="FLAGELLAR HOOK-BASAL BODY COMPLEX PROTEIN FLIE"/>
    <property type="match status" value="1"/>
</dbReference>
<dbReference type="GO" id="GO:0005198">
    <property type="term" value="F:structural molecule activity"/>
    <property type="evidence" value="ECO:0007669"/>
    <property type="project" value="InterPro"/>
</dbReference>
<dbReference type="OrthoDB" id="9812413at2"/>
<comment type="similarity">
    <text evidence="2 4">Belongs to the FliE family.</text>
</comment>
<dbReference type="PANTHER" id="PTHR34653">
    <property type="match status" value="1"/>
</dbReference>
<organism evidence="6">
    <name type="scientific">Alloyangia mangrovi</name>
    <dbReference type="NCBI Taxonomy" id="1779329"/>
    <lineage>
        <taxon>Bacteria</taxon>
        <taxon>Pseudomonadati</taxon>
        <taxon>Pseudomonadota</taxon>
        <taxon>Alphaproteobacteria</taxon>
        <taxon>Rhodobacterales</taxon>
        <taxon>Roseobacteraceae</taxon>
        <taxon>Alloyangia</taxon>
    </lineage>
</organism>
<gene>
    <name evidence="4" type="primary">fliE</name>
    <name evidence="5" type="ORF">CLG85_003320</name>
    <name evidence="6" type="ORF">CLG85_24530</name>
</gene>
<dbReference type="AlphaFoldDB" id="A0A2A3JN35"/>
<dbReference type="GO" id="GO:0003774">
    <property type="term" value="F:cytoskeletal motor activity"/>
    <property type="evidence" value="ECO:0007669"/>
    <property type="project" value="InterPro"/>
</dbReference>
<proteinExistence type="inferred from homology"/>
<reference evidence="7" key="2">
    <citation type="submission" date="2023-07" db="EMBL/GenBank/DDBJ databases">
        <title>Yangia mangrovi SAOS 153D genome.</title>
        <authorList>
            <person name="Verma A."/>
            <person name="Pal Y."/>
            <person name="Sundharam S."/>
            <person name="Bisht B."/>
            <person name="Srinivasan K."/>
        </authorList>
    </citation>
    <scope>NUCLEOTIDE SEQUENCE [LARGE SCALE GENOMIC DNA]</scope>
    <source>
        <strain evidence="7">SAOS 153D</strain>
    </source>
</reference>
<dbReference type="GO" id="GO:0009425">
    <property type="term" value="C:bacterial-type flagellum basal body"/>
    <property type="evidence" value="ECO:0007669"/>
    <property type="project" value="UniProtKB-SubCell"/>
</dbReference>
<keyword evidence="6" id="KW-0966">Cell projection</keyword>
<comment type="subcellular location">
    <subcellularLocation>
        <location evidence="1 4">Bacterial flagellum basal body</location>
    </subcellularLocation>
</comment>
<sequence>MAGPSSLLSLNSASGAYRASRDMVAEKMPAIAPEQAERPSFAEMITKAGADTVQTIREAEAVAQNGMRGDVDTQQVVLATLELETTVNTAVAVRDKLVEAYQEIMRMPV</sequence>
<keyword evidence="6" id="KW-0969">Cilium</keyword>
<reference evidence="5" key="3">
    <citation type="submission" date="2024-05" db="EMBL/GenBank/DDBJ databases">
        <title>Yangia mangrovi SAOS 153D genome.</title>
        <authorList>
            <person name="Verma A."/>
            <person name="Pal Y."/>
            <person name="Sundharam S."/>
            <person name="Bisht B."/>
            <person name="Srinivasan K."/>
        </authorList>
    </citation>
    <scope>NUCLEOTIDE SEQUENCE</scope>
    <source>
        <strain evidence="5">SAOS 153D</strain>
    </source>
</reference>